<feature type="compositionally biased region" description="Polar residues" evidence="6">
    <location>
        <begin position="1619"/>
        <end position="1629"/>
    </location>
</feature>
<evidence type="ECO:0000256" key="5">
    <source>
        <dbReference type="ARBA" id="ARBA00023212"/>
    </source>
</evidence>
<dbReference type="OrthoDB" id="349059at2759"/>
<dbReference type="eggNOG" id="ENOG502QZPE">
    <property type="taxonomic scope" value="Eukaryota"/>
</dbReference>
<dbReference type="PANTHER" id="PTHR19302:SF27">
    <property type="entry name" value="GAMMA-TUBULIN COMPLEX COMPONENT 4"/>
    <property type="match status" value="1"/>
</dbReference>
<reference evidence="9" key="1">
    <citation type="journal article" date="2012" name="PLoS Pathog.">
        <title>Comparative genomics of the apicomplexan parasites Toxoplasma gondii and Neospora caninum: Coccidia differing in host range and transmission strategy.</title>
        <authorList>
            <person name="Reid A.J."/>
            <person name="Vermont S.J."/>
            <person name="Cotton J.A."/>
            <person name="Harris D."/>
            <person name="Hill-Cawthorne G.A."/>
            <person name="Konen-Waisman S."/>
            <person name="Latham S.M."/>
            <person name="Mourier T."/>
            <person name="Norton R."/>
            <person name="Quail M.A."/>
            <person name="Sanders M."/>
            <person name="Shanmugam D."/>
            <person name="Sohal A."/>
            <person name="Wasmuth J.D."/>
            <person name="Brunk B."/>
            <person name="Grigg M.E."/>
            <person name="Howard J.C."/>
            <person name="Parkinson J."/>
            <person name="Roos D.S."/>
            <person name="Trees A.J."/>
            <person name="Berriman M."/>
            <person name="Pain A."/>
            <person name="Wastling J.M."/>
        </authorList>
    </citation>
    <scope>NUCLEOTIDE SEQUENCE [LARGE SCALE GENOMIC DNA]</scope>
    <source>
        <strain evidence="9">Liverpool</strain>
    </source>
</reference>
<feature type="region of interest" description="Disordered" evidence="6">
    <location>
        <begin position="1872"/>
        <end position="1892"/>
    </location>
</feature>
<dbReference type="GO" id="GO:0000278">
    <property type="term" value="P:mitotic cell cycle"/>
    <property type="evidence" value="ECO:0007669"/>
    <property type="project" value="TreeGrafter"/>
</dbReference>
<feature type="region of interest" description="Disordered" evidence="6">
    <location>
        <begin position="1469"/>
        <end position="1604"/>
    </location>
</feature>
<dbReference type="Gene3D" id="1.20.120.1900">
    <property type="entry name" value="Gamma-tubulin complex, C-terminal domain"/>
    <property type="match status" value="1"/>
</dbReference>
<dbReference type="GO" id="GO:0051321">
    <property type="term" value="P:meiotic cell cycle"/>
    <property type="evidence" value="ECO:0007669"/>
    <property type="project" value="TreeGrafter"/>
</dbReference>
<dbReference type="InterPro" id="IPR042241">
    <property type="entry name" value="GCP_C_sf"/>
</dbReference>
<feature type="compositionally biased region" description="Low complexity" evidence="6">
    <location>
        <begin position="15"/>
        <end position="26"/>
    </location>
</feature>
<dbReference type="GO" id="GO:0005874">
    <property type="term" value="C:microtubule"/>
    <property type="evidence" value="ECO:0007669"/>
    <property type="project" value="UniProtKB-KW"/>
</dbReference>
<dbReference type="PANTHER" id="PTHR19302">
    <property type="entry name" value="GAMMA TUBULIN COMPLEX PROTEIN"/>
    <property type="match status" value="1"/>
</dbReference>
<dbReference type="Proteomes" id="UP000007494">
    <property type="component" value="Chromosome V"/>
</dbReference>
<evidence type="ECO:0000313" key="8">
    <source>
        <dbReference type="EMBL" id="CBZ51666.1"/>
    </source>
</evidence>
<dbReference type="GO" id="GO:0007020">
    <property type="term" value="P:microtubule nucleation"/>
    <property type="evidence" value="ECO:0007669"/>
    <property type="project" value="InterPro"/>
</dbReference>
<feature type="compositionally biased region" description="Basic and acidic residues" evidence="6">
    <location>
        <begin position="1327"/>
        <end position="1341"/>
    </location>
</feature>
<feature type="domain" description="Gamma tubulin complex component C-terminal" evidence="7">
    <location>
        <begin position="1965"/>
        <end position="2318"/>
    </location>
</feature>
<keyword evidence="3" id="KW-0963">Cytoplasm</keyword>
<feature type="region of interest" description="Disordered" evidence="6">
    <location>
        <begin position="426"/>
        <end position="457"/>
    </location>
</feature>
<feature type="region of interest" description="Disordered" evidence="6">
    <location>
        <begin position="310"/>
        <end position="397"/>
    </location>
</feature>
<feature type="region of interest" description="Disordered" evidence="6">
    <location>
        <begin position="1"/>
        <end position="26"/>
    </location>
</feature>
<feature type="region of interest" description="Disordered" evidence="6">
    <location>
        <begin position="1618"/>
        <end position="1664"/>
    </location>
</feature>
<keyword evidence="4" id="KW-0493">Microtubule</keyword>
<feature type="region of interest" description="Disordered" evidence="6">
    <location>
        <begin position="616"/>
        <end position="647"/>
    </location>
</feature>
<keyword evidence="9" id="KW-1185">Reference proteome</keyword>
<feature type="compositionally biased region" description="Basic and acidic residues" evidence="6">
    <location>
        <begin position="1593"/>
        <end position="1602"/>
    </location>
</feature>
<feature type="compositionally biased region" description="Acidic residues" evidence="6">
    <location>
        <begin position="1644"/>
        <end position="1654"/>
    </location>
</feature>
<feature type="region of interest" description="Disordered" evidence="6">
    <location>
        <begin position="581"/>
        <end position="600"/>
    </location>
</feature>
<protein>
    <recommendedName>
        <fullName evidence="7">Gamma tubulin complex component C-terminal domain-containing protein</fullName>
    </recommendedName>
</protein>
<dbReference type="GO" id="GO:0000930">
    <property type="term" value="C:gamma-tubulin complex"/>
    <property type="evidence" value="ECO:0007669"/>
    <property type="project" value="TreeGrafter"/>
</dbReference>
<feature type="compositionally biased region" description="Basic and acidic residues" evidence="6">
    <location>
        <begin position="1933"/>
        <end position="1944"/>
    </location>
</feature>
<feature type="region of interest" description="Disordered" evidence="6">
    <location>
        <begin position="204"/>
        <end position="226"/>
    </location>
</feature>
<dbReference type="Pfam" id="PF04130">
    <property type="entry name" value="GCP_C_terminal"/>
    <property type="match status" value="1"/>
</dbReference>
<feature type="compositionally biased region" description="Low complexity" evidence="6">
    <location>
        <begin position="1581"/>
        <end position="1592"/>
    </location>
</feature>
<feature type="region of interest" description="Disordered" evidence="6">
    <location>
        <begin position="1327"/>
        <end position="1354"/>
    </location>
</feature>
<comment type="similarity">
    <text evidence="2">Belongs to the TUBGCP family.</text>
</comment>
<evidence type="ECO:0000256" key="3">
    <source>
        <dbReference type="ARBA" id="ARBA00022490"/>
    </source>
</evidence>
<organism evidence="8 9">
    <name type="scientific">Neospora caninum (strain Liverpool)</name>
    <dbReference type="NCBI Taxonomy" id="572307"/>
    <lineage>
        <taxon>Eukaryota</taxon>
        <taxon>Sar</taxon>
        <taxon>Alveolata</taxon>
        <taxon>Apicomplexa</taxon>
        <taxon>Conoidasida</taxon>
        <taxon>Coccidia</taxon>
        <taxon>Eucoccidiorida</taxon>
        <taxon>Eimeriorina</taxon>
        <taxon>Sarcocystidae</taxon>
        <taxon>Neospora</taxon>
    </lineage>
</organism>
<accession>F0VDF1</accession>
<dbReference type="GO" id="GO:0051225">
    <property type="term" value="P:spindle assembly"/>
    <property type="evidence" value="ECO:0007669"/>
    <property type="project" value="TreeGrafter"/>
</dbReference>
<feature type="compositionally biased region" description="Basic and acidic residues" evidence="6">
    <location>
        <begin position="1"/>
        <end position="14"/>
    </location>
</feature>
<name>F0VDF1_NEOCL</name>
<dbReference type="GO" id="GO:0000922">
    <property type="term" value="C:spindle pole"/>
    <property type="evidence" value="ECO:0007669"/>
    <property type="project" value="InterPro"/>
</dbReference>
<sequence>MRRDCAHPQRRPESAEAQLSSSASFSLRSSAAWGPATLLSLLAERCEQKDGGSARFEPRRESRRRLLKNAAWECLLLPALRHRLPSADPRDTVPIRSTTTAASSPCPPSSSPFSSSSFSSCARSWALEISQQLILRGREEDGQALLLLSEVLLSRSSSAFPSLPPSSSAVTFLKSGGFCERRLRDPGAVVYLLLLLSAPLAAPRDSREDATNPSGNANREKLPDGCRASDFSRQVLGVAGVRTPQLDARLLRLAFTGKLAPGAAREIPSVSPPASILSEGVSAELKEEIRAAARRLGFRGRCAVLPASTTQTQMGKAGTDGEGIACNEDDRKRRGDTGEERDNVGERDKDREREDSNFGQELPSERRVEKMCSGVLLPRERPGPVSTQLSVANRSHSSEEDLSAAFSSLSLGSGIAELELDQESGQCRAGDNLSPAGNLCPDRSRGEARESGPSSLRSLFAPVSPPEFSFRPFGALPFPALMEKGAAACTFSEATPLSLCDAQGDRLDVYSQPHGRDRKVEEREARERAFAWRHGGAWRGCFHREGLAPSLLAPVKEDECPFRLGSLHAEEPFAVQSENPFATPSSVSASSSSASSFSGVPDAPFPSALSSDFSASPGVAFRSSSGPGHRPSGGGDESTPPPFPERSLSFFSLPQSRLLGADEGRFAFFSASFEGRQTSEETEGRDAGTRKANNFFGKLDTLGRDKAARVDTPVVRPLQFPWTSETEEAAALEGERRKTLPGRYRAEAPRDETAPTAAVATPDAWEREMTAWLYSQEAASQSSGARKDEVLRVPTRFASWDMRMLQPRIQRVAELLDRRKIEPSDAGWTTESWTSQMLSCIDSRTAECMGTFLATAYGTMTVGGLDSRFALLSADSRSNRERCPYVRPVPALVSAASSAIVPRRLTLAAVLSTSPPPPPPFGFRACPRSMSPLLEFLENWVFRANVYDPGDEFLRPLPGGSPSRFPSLTLGCTYRRRLTDSGHADSRVGCLWPLEDEANGACVSSFFSDEDAQQRWSDRAAGAVGAASQVNFVLPSFLLSIQQEIHKTGLLLLILLHASPEAFQAASLATSFSRSSSPSFSSFPSAASTSMAASTSLAPSLAGESVKCESVPPKPEAEPATAPDPAAASVLAFAVPSLTLEGFSRTLDMRNGMTSRSFFSSHVQPFASLLASAPAASPSLPGSEAALACASSVSFPFAEAKQARTGGRRGPGVLEFSVFLRELLRVEQKYRGLRALGLTRVWCLVEAQQVCVQLREAAREEQFRRARAFLHQRIRLSHQTQLLQLQRARLSREMIRAAAALASQKTTSCPSLTDVWREVAKRQKEEQKSVLDRQRQEQEAARRRREAADASGLALEAAENRRSLKERQERLHADLERQLREQRLEFEQLEQQLKQLQQLQRDMGKSFSSLSPVSHPNVCLHGDPQLLVGRSSAKTRFESRKLTAGLMHAEHAVQTAAAALASVERALERRRAREREREKGREDADDSRGGKGVHVSQPPGGNSVIGDLLKDPEKEKKEDGDPFRASSLASPALPPPSSASICLSYDLSSRGEESNASPGKDQLSRAVPASPGERKREDANEASSSATDTATSETKKAEKETRVCSPALSEAIQIEAGAWTTTAASSPRTGDSVDSLEETPFTENGDEDRYEEEASEHREEGGRWRKELERRGDQGNLNRSIWICVGQAVATQHAVANRAFLALMGPQHCDLLGCLDTVKKFILFGASDVMGQFAVDLIAELQKKEAEEKKLRRAFLSRATSKEGCSADPSSRLTGCTYAQDFESSRKLHVARYTELINTLFASALAPISFAPPQPCASEGARDAGGAKPSRRFPGAHGHCGAGVEARHAVLGVSSTTASNVAVSFQLSGGNVRAGGDESASPDSPRNQESRGRNVEELLMDVEVSMHAPFPLTLFFDAVRTALEDSNREALGTREDLADAEHPHSPAATGRSWRRRSRNGDEDACAGDWAEDGFLLPPGLYAHMWQLCVKMKFVTDAFHGYVITDALQTEWTALTVYIHRTVEAALAPPRCRRSAKDRHSRDTSPHPIPLACAARESAQTPSNRFSSSPQGGTGNLARSGGTPQCRPSGAAEEGSETLKRPEVRNFETRRLTAADSGEEASAFGLFAAHRKTITSIHTRCLLSPRLAPLHQHVMDVLRASWALRALQQQLEGDERHLRDLLVQQTKKWRELSRQRGQVDKEALDLPAEKARVVRASFANFLQAPDAVQPNSSSPRNAPPQQNCGIGELIQREEEAILAAKRGIERAGVAAGLVAAQQLLKIEKTFNAACDGLMRALQKLEPLQLLDALALRLDFNRFYSREAAMKAARASVERKVRGL</sequence>
<evidence type="ECO:0000256" key="6">
    <source>
        <dbReference type="SAM" id="MobiDB-lite"/>
    </source>
</evidence>
<gene>
    <name evidence="8" type="ORF">NCLIV_014600</name>
</gene>
<dbReference type="GO" id="GO:0043015">
    <property type="term" value="F:gamma-tubulin binding"/>
    <property type="evidence" value="ECO:0007669"/>
    <property type="project" value="InterPro"/>
</dbReference>
<evidence type="ECO:0000313" key="9">
    <source>
        <dbReference type="Proteomes" id="UP000007494"/>
    </source>
</evidence>
<dbReference type="GeneID" id="13444133"/>
<feature type="compositionally biased region" description="Polar residues" evidence="6">
    <location>
        <begin position="2057"/>
        <end position="2070"/>
    </location>
</feature>
<feature type="compositionally biased region" description="Low complexity" evidence="6">
    <location>
        <begin position="585"/>
        <end position="598"/>
    </location>
</feature>
<feature type="compositionally biased region" description="Basic and acidic residues" evidence="6">
    <location>
        <begin position="328"/>
        <end position="356"/>
    </location>
</feature>
<dbReference type="EMBL" id="FR823386">
    <property type="protein sequence ID" value="CBZ51666.1"/>
    <property type="molecule type" value="Genomic_DNA"/>
</dbReference>
<feature type="compositionally biased region" description="Basic and acidic residues" evidence="6">
    <location>
        <begin position="1655"/>
        <end position="1664"/>
    </location>
</feature>
<feature type="compositionally biased region" description="Basic and acidic residues" evidence="6">
    <location>
        <begin position="1469"/>
        <end position="1489"/>
    </location>
</feature>
<evidence type="ECO:0000259" key="7">
    <source>
        <dbReference type="Pfam" id="PF04130"/>
    </source>
</evidence>
<feature type="region of interest" description="Disordered" evidence="6">
    <location>
        <begin position="1933"/>
        <end position="1962"/>
    </location>
</feature>
<feature type="compositionally biased region" description="Polar residues" evidence="6">
    <location>
        <begin position="385"/>
        <end position="395"/>
    </location>
</feature>
<evidence type="ECO:0000256" key="1">
    <source>
        <dbReference type="ARBA" id="ARBA00004267"/>
    </source>
</evidence>
<feature type="region of interest" description="Disordered" evidence="6">
    <location>
        <begin position="87"/>
        <end position="110"/>
    </location>
</feature>
<dbReference type="InterPro" id="IPR007259">
    <property type="entry name" value="GCP"/>
</dbReference>
<comment type="subcellular location">
    <subcellularLocation>
        <location evidence="1">Cytoplasm</location>
        <location evidence="1">Cytoskeleton</location>
        <location evidence="1">Microtubule organizing center</location>
    </subcellularLocation>
</comment>
<dbReference type="GO" id="GO:0031122">
    <property type="term" value="P:cytoplasmic microtubule organization"/>
    <property type="evidence" value="ECO:0007669"/>
    <property type="project" value="TreeGrafter"/>
</dbReference>
<dbReference type="RefSeq" id="XP_003881699.1">
    <property type="nucleotide sequence ID" value="XM_003881650.1"/>
</dbReference>
<dbReference type="OMA" id="FAAHRKT"/>
<dbReference type="InterPro" id="IPR040457">
    <property type="entry name" value="GCP_C"/>
</dbReference>
<keyword evidence="5" id="KW-0206">Cytoskeleton</keyword>
<dbReference type="GO" id="GO:0051011">
    <property type="term" value="F:microtubule minus-end binding"/>
    <property type="evidence" value="ECO:0007669"/>
    <property type="project" value="TreeGrafter"/>
</dbReference>
<feature type="region of interest" description="Disordered" evidence="6">
    <location>
        <begin position="2055"/>
        <end position="2104"/>
    </location>
</feature>
<evidence type="ECO:0000256" key="2">
    <source>
        <dbReference type="ARBA" id="ARBA00010337"/>
    </source>
</evidence>
<dbReference type="VEuPathDB" id="ToxoDB:NCLIV_014600"/>
<evidence type="ECO:0000256" key="4">
    <source>
        <dbReference type="ARBA" id="ARBA00022701"/>
    </source>
</evidence>
<proteinExistence type="inferred from homology"/>
<feature type="region of interest" description="Disordered" evidence="6">
    <location>
        <begin position="2029"/>
        <end position="2048"/>
    </location>
</feature>
<dbReference type="InParanoid" id="F0VDF1"/>
<feature type="compositionally biased region" description="Basic and acidic residues" evidence="6">
    <location>
        <begin position="1508"/>
        <end position="1522"/>
    </location>
</feature>